<evidence type="ECO:0008006" key="5">
    <source>
        <dbReference type="Google" id="ProtNLM"/>
    </source>
</evidence>
<evidence type="ECO:0000313" key="3">
    <source>
        <dbReference type="EMBL" id="KLT40757.1"/>
    </source>
</evidence>
<accession>A0A0J0XIB7</accession>
<protein>
    <recommendedName>
        <fullName evidence="5">Secreted protein</fullName>
    </recommendedName>
</protein>
<evidence type="ECO:0000313" key="4">
    <source>
        <dbReference type="Proteomes" id="UP000053611"/>
    </source>
</evidence>
<feature type="chain" id="PRO_5005245340" description="Secreted protein" evidence="2">
    <location>
        <begin position="19"/>
        <end position="170"/>
    </location>
</feature>
<organism evidence="3 4">
    <name type="scientific">Cutaneotrichosporon oleaginosum</name>
    <dbReference type="NCBI Taxonomy" id="879819"/>
    <lineage>
        <taxon>Eukaryota</taxon>
        <taxon>Fungi</taxon>
        <taxon>Dikarya</taxon>
        <taxon>Basidiomycota</taxon>
        <taxon>Agaricomycotina</taxon>
        <taxon>Tremellomycetes</taxon>
        <taxon>Trichosporonales</taxon>
        <taxon>Trichosporonaceae</taxon>
        <taxon>Cutaneotrichosporon</taxon>
    </lineage>
</organism>
<gene>
    <name evidence="3" type="ORF">CC85DRAFT_142809</name>
</gene>
<evidence type="ECO:0000256" key="1">
    <source>
        <dbReference type="SAM" id="MobiDB-lite"/>
    </source>
</evidence>
<keyword evidence="2" id="KW-0732">Signal</keyword>
<keyword evidence="4" id="KW-1185">Reference proteome</keyword>
<feature type="region of interest" description="Disordered" evidence="1">
    <location>
        <begin position="46"/>
        <end position="69"/>
    </location>
</feature>
<feature type="signal peptide" evidence="2">
    <location>
        <begin position="1"/>
        <end position="18"/>
    </location>
</feature>
<dbReference type="Proteomes" id="UP000053611">
    <property type="component" value="Unassembled WGS sequence"/>
</dbReference>
<name>A0A0J0XIB7_9TREE</name>
<dbReference type="EMBL" id="KQ087229">
    <property type="protein sequence ID" value="KLT40757.1"/>
    <property type="molecule type" value="Genomic_DNA"/>
</dbReference>
<proteinExistence type="predicted"/>
<dbReference type="AlphaFoldDB" id="A0A0J0XIB7"/>
<reference evidence="3 4" key="1">
    <citation type="submission" date="2015-03" db="EMBL/GenBank/DDBJ databases">
        <title>Genomics and transcriptomics of the oil-accumulating basidiomycete yeast T. oleaginosus allow insights into substrate utilization and the diverse evolutionary trajectories of mating systems in fungi.</title>
        <authorList>
            <consortium name="DOE Joint Genome Institute"/>
            <person name="Kourist R."/>
            <person name="Kracht O."/>
            <person name="Bracharz F."/>
            <person name="Lipzen A."/>
            <person name="Nolan M."/>
            <person name="Ohm R."/>
            <person name="Grigoriev I."/>
            <person name="Sun S."/>
            <person name="Heitman J."/>
            <person name="Bruck T."/>
            <person name="Nowrousian M."/>
        </authorList>
    </citation>
    <scope>NUCLEOTIDE SEQUENCE [LARGE SCALE GENOMIC DNA]</scope>
    <source>
        <strain evidence="3 4">IBC0246</strain>
    </source>
</reference>
<dbReference type="RefSeq" id="XP_018277248.1">
    <property type="nucleotide sequence ID" value="XM_018419532.1"/>
</dbReference>
<sequence length="170" mass="18732">MLCLAIVCARISVIIIDASLTTPPIHPTTPVMRLFHYHSHDISGLGLPQGPDRNRHGDEPCQGTSNPRASERACDSTISIDGHAVMQSCSHAVMQSCSHRFHRNIYSTPRLVLRRRTAAAARDSCTCQAFLDCLPRPSVAALLFTLLAAFSTEISRWQPTRVRMPEAGTR</sequence>
<dbReference type="GeneID" id="28980135"/>
<evidence type="ECO:0000256" key="2">
    <source>
        <dbReference type="SAM" id="SignalP"/>
    </source>
</evidence>